<dbReference type="PANTHER" id="PTHR34216:SF3">
    <property type="entry name" value="POLY-BETA-1,6-N-ACETYL-D-GLUCOSAMINE N-DEACETYLASE"/>
    <property type="match status" value="1"/>
</dbReference>
<dbReference type="PANTHER" id="PTHR34216">
    <property type="match status" value="1"/>
</dbReference>
<dbReference type="InterPro" id="IPR051398">
    <property type="entry name" value="Polysacch_Deacetylase"/>
</dbReference>
<reference evidence="4 5" key="1">
    <citation type="submission" date="2024-10" db="EMBL/GenBank/DDBJ databases">
        <title>The Natural Products Discovery Center: Release of the First 8490 Sequenced Strains for Exploring Actinobacteria Biosynthetic Diversity.</title>
        <authorList>
            <person name="Kalkreuter E."/>
            <person name="Kautsar S.A."/>
            <person name="Yang D."/>
            <person name="Bader C.D."/>
            <person name="Teijaro C.N."/>
            <person name="Fluegel L."/>
            <person name="Davis C.M."/>
            <person name="Simpson J.R."/>
            <person name="Lauterbach L."/>
            <person name="Steele A.D."/>
            <person name="Gui C."/>
            <person name="Meng S."/>
            <person name="Li G."/>
            <person name="Viehrig K."/>
            <person name="Ye F."/>
            <person name="Su P."/>
            <person name="Kiefer A.F."/>
            <person name="Nichols A."/>
            <person name="Cepeda A.J."/>
            <person name="Yan W."/>
            <person name="Fan B."/>
            <person name="Jiang Y."/>
            <person name="Adhikari A."/>
            <person name="Zheng C.-J."/>
            <person name="Schuster L."/>
            <person name="Cowan T.M."/>
            <person name="Smanski M.J."/>
            <person name="Chevrette M.G."/>
            <person name="De Carvalho L.P.S."/>
            <person name="Shen B."/>
        </authorList>
    </citation>
    <scope>NUCLEOTIDE SEQUENCE [LARGE SCALE GENOMIC DNA]</scope>
    <source>
        <strain evidence="4 5">NPDC050545</strain>
    </source>
</reference>
<dbReference type="Pfam" id="PF01522">
    <property type="entry name" value="Polysacc_deac_1"/>
    <property type="match status" value="1"/>
</dbReference>
<comment type="subcellular location">
    <subcellularLocation>
        <location evidence="1">Secreted</location>
    </subcellularLocation>
</comment>
<keyword evidence="2" id="KW-0732">Signal</keyword>
<evidence type="ECO:0000313" key="5">
    <source>
        <dbReference type="Proteomes" id="UP001612741"/>
    </source>
</evidence>
<dbReference type="CDD" id="cd10918">
    <property type="entry name" value="CE4_NodB_like_5s_6s"/>
    <property type="match status" value="1"/>
</dbReference>
<protein>
    <submittedName>
        <fullName evidence="4">Polysaccharide deacetylase family protein</fullName>
        <ecNumber evidence="4">3.-.-.-</ecNumber>
    </submittedName>
</protein>
<gene>
    <name evidence="4" type="ORF">ACIBG2_15530</name>
</gene>
<name>A0ABW7YT81_9ACTN</name>
<sequence length="264" mass="29325">MIRVPILMYHSVTDRPNDATRPLAVRPGDFAEQLACLADGGYTPMTFADLVAAVNQHQVPDKAVVITFDDGYADFHSQALPVLDRHRFPATIFVTTGWLADAGKDSAGRPLDDMLSWGQAREAAASGIEIGGHSHSHPQLDQLPDDELRQELRRNKGLLEERLGAPVATMAYPYGYSSARVRREVRKAGYFAACAVGNAVAADRHDMLAVPRLTVARRTSMEKFRRAVEGRGVPLLYLRERALTKGYALVRRTRYAMRQVKPRD</sequence>
<comment type="caution">
    <text evidence="4">The sequence shown here is derived from an EMBL/GenBank/DDBJ whole genome shotgun (WGS) entry which is preliminary data.</text>
</comment>
<dbReference type="InterPro" id="IPR011330">
    <property type="entry name" value="Glyco_hydro/deAcase_b/a-brl"/>
</dbReference>
<dbReference type="Gene3D" id="3.20.20.370">
    <property type="entry name" value="Glycoside hydrolase/deacetylase"/>
    <property type="match status" value="1"/>
</dbReference>
<dbReference type="EMBL" id="JBITGY010000004">
    <property type="protein sequence ID" value="MFI6498800.1"/>
    <property type="molecule type" value="Genomic_DNA"/>
</dbReference>
<keyword evidence="4" id="KW-0378">Hydrolase</keyword>
<dbReference type="InterPro" id="IPR002509">
    <property type="entry name" value="NODB_dom"/>
</dbReference>
<accession>A0ABW7YT81</accession>
<dbReference type="SUPFAM" id="SSF88713">
    <property type="entry name" value="Glycoside hydrolase/deacetylase"/>
    <property type="match status" value="1"/>
</dbReference>
<evidence type="ECO:0000256" key="2">
    <source>
        <dbReference type="ARBA" id="ARBA00022729"/>
    </source>
</evidence>
<evidence type="ECO:0000259" key="3">
    <source>
        <dbReference type="PROSITE" id="PS51677"/>
    </source>
</evidence>
<dbReference type="PROSITE" id="PS51677">
    <property type="entry name" value="NODB"/>
    <property type="match status" value="1"/>
</dbReference>
<dbReference type="GO" id="GO:0016787">
    <property type="term" value="F:hydrolase activity"/>
    <property type="evidence" value="ECO:0007669"/>
    <property type="project" value="UniProtKB-KW"/>
</dbReference>
<keyword evidence="5" id="KW-1185">Reference proteome</keyword>
<proteinExistence type="predicted"/>
<evidence type="ECO:0000256" key="1">
    <source>
        <dbReference type="ARBA" id="ARBA00004613"/>
    </source>
</evidence>
<dbReference type="EC" id="3.-.-.-" evidence="4"/>
<evidence type="ECO:0000313" key="4">
    <source>
        <dbReference type="EMBL" id="MFI6498800.1"/>
    </source>
</evidence>
<dbReference type="RefSeq" id="WP_397082036.1">
    <property type="nucleotide sequence ID" value="NZ_JBITGY010000004.1"/>
</dbReference>
<feature type="domain" description="NodB homology" evidence="3">
    <location>
        <begin position="62"/>
        <end position="264"/>
    </location>
</feature>
<dbReference type="Proteomes" id="UP001612741">
    <property type="component" value="Unassembled WGS sequence"/>
</dbReference>
<organism evidence="4 5">
    <name type="scientific">Nonomuraea typhae</name>
    <dbReference type="NCBI Taxonomy" id="2603600"/>
    <lineage>
        <taxon>Bacteria</taxon>
        <taxon>Bacillati</taxon>
        <taxon>Actinomycetota</taxon>
        <taxon>Actinomycetes</taxon>
        <taxon>Streptosporangiales</taxon>
        <taxon>Streptosporangiaceae</taxon>
        <taxon>Nonomuraea</taxon>
    </lineage>
</organism>